<dbReference type="InterPro" id="IPR008146">
    <property type="entry name" value="Gln_synth_cat_dom"/>
</dbReference>
<dbReference type="Pfam" id="PF18318">
    <property type="entry name" value="Gln-synt_C-ter"/>
    <property type="match status" value="1"/>
</dbReference>
<dbReference type="InterPro" id="IPR008147">
    <property type="entry name" value="Gln_synt_N"/>
</dbReference>
<comment type="similarity">
    <text evidence="1 2">Belongs to the glutamine synthetase family.</text>
</comment>
<dbReference type="InterPro" id="IPR022147">
    <property type="entry name" value="GSIII_N"/>
</dbReference>
<dbReference type="Proteomes" id="UP000320390">
    <property type="component" value="Chromosome"/>
</dbReference>
<dbReference type="Pfam" id="PF12437">
    <property type="entry name" value="GSIII_N"/>
    <property type="match status" value="1"/>
</dbReference>
<name>A0A518EUG3_9BACT</name>
<sequence length="733" mass="80977">MMASTRQAAVSSIATDALFDVREDISGMEGQSLSDSYGRYVFGDEVQQKRLPANVYMALRETIDSGKTLSADIADEIANAMKEWAVEHGATHYTHWFQPMTGLTAEKHDSFLRPTEGGTAILKFSGRQLSQGEPDASSFPSGGLRATFEARGYTAWDPSSPAFLRKSASGATLCIPSVFCSWTGAALDKKTPLLRSCQAISKAAVRMLQSVGENAVTRVAPTTGIEQEYFLVDKQFYHLRPDLMATGRTLFGCAPYKGQEFDDHYFGSISVRVLDFMRDLEKELWLLGVPVMTRHNEVAPSQFELAPQFSGVSVSVDQNMLTMSVLGDVASRHGLVAMMHEKPYQGFNGSGKHMNWSIGDNLGNNLLEPGKTPHENLKFMLVLTAIIRAVDLHQDLLRVSIASAGNDHRLGANEAPPAIISIFVGDQLSEVIDAMIEGRSPDSPDQESLRLGVDALPQLPKDISDRNRTSPFAFTGNKFEFRAVSSNQSVAYPAAFLNTIVAESMDHITNEIEARGGSSATTIQEVVRETLAKHRRILFDGDNYSEEWVEEAARRELLNRRTTPEALAAMDSEKNAALFEAYHVLTRDEFESRRNVASEIYVSRIRVEARATVDMAATIILPAAIAAQRQLAETTQAVRQIDASLPVDAQVQALRLTCELTGQLQARVADLRAAMEKVEGLEEGHEPIEHAQAMLKHVVPAMVQVRDVADRLEKEVDDDLWPLPKYRELMFIR</sequence>
<dbReference type="EC" id="6.3.1.2" evidence="5"/>
<evidence type="ECO:0000256" key="2">
    <source>
        <dbReference type="RuleBase" id="RU000384"/>
    </source>
</evidence>
<dbReference type="PROSITE" id="PS51986">
    <property type="entry name" value="GS_BETA_GRASP"/>
    <property type="match status" value="1"/>
</dbReference>
<dbReference type="PROSITE" id="PS00181">
    <property type="entry name" value="GLNA_ATP"/>
    <property type="match status" value="1"/>
</dbReference>
<feature type="domain" description="GS catalytic" evidence="4">
    <location>
        <begin position="200"/>
        <end position="620"/>
    </location>
</feature>
<dbReference type="EMBL" id="CP036434">
    <property type="protein sequence ID" value="QDV07729.1"/>
    <property type="molecule type" value="Genomic_DNA"/>
</dbReference>
<proteinExistence type="inferred from homology"/>
<dbReference type="GO" id="GO:0006542">
    <property type="term" value="P:glutamine biosynthetic process"/>
    <property type="evidence" value="ECO:0007669"/>
    <property type="project" value="InterPro"/>
</dbReference>
<dbReference type="PANTHER" id="PTHR42974:SF1">
    <property type="entry name" value="TYPE-3 GLUTAMINE SYNTHETASE"/>
    <property type="match status" value="1"/>
</dbReference>
<reference evidence="5 6" key="1">
    <citation type="submission" date="2019-02" db="EMBL/GenBank/DDBJ databases">
        <title>Deep-cultivation of Planctomycetes and their phenomic and genomic characterization uncovers novel biology.</title>
        <authorList>
            <person name="Wiegand S."/>
            <person name="Jogler M."/>
            <person name="Boedeker C."/>
            <person name="Pinto D."/>
            <person name="Vollmers J."/>
            <person name="Rivas-Marin E."/>
            <person name="Kohn T."/>
            <person name="Peeters S.H."/>
            <person name="Heuer A."/>
            <person name="Rast P."/>
            <person name="Oberbeckmann S."/>
            <person name="Bunk B."/>
            <person name="Jeske O."/>
            <person name="Meyerdierks A."/>
            <person name="Storesund J.E."/>
            <person name="Kallscheuer N."/>
            <person name="Luecker S."/>
            <person name="Lage O.M."/>
            <person name="Pohl T."/>
            <person name="Merkel B.J."/>
            <person name="Hornburger P."/>
            <person name="Mueller R.-W."/>
            <person name="Bruemmer F."/>
            <person name="Labrenz M."/>
            <person name="Spormann A.M."/>
            <person name="Op den Camp H."/>
            <person name="Overmann J."/>
            <person name="Amann R."/>
            <person name="Jetten M.S.M."/>
            <person name="Mascher T."/>
            <person name="Medema M.H."/>
            <person name="Devos D.P."/>
            <person name="Kaster A.-K."/>
            <person name="Ovreas L."/>
            <person name="Rohde M."/>
            <person name="Galperin M.Y."/>
            <person name="Jogler C."/>
        </authorList>
    </citation>
    <scope>NUCLEOTIDE SEQUENCE [LARGE SCALE GENOMIC DNA]</scope>
    <source>
        <strain evidence="5 6">Poly30</strain>
    </source>
</reference>
<evidence type="ECO:0000259" key="3">
    <source>
        <dbReference type="PROSITE" id="PS51986"/>
    </source>
</evidence>
<dbReference type="GO" id="GO:0004356">
    <property type="term" value="F:glutamine synthetase activity"/>
    <property type="evidence" value="ECO:0007669"/>
    <property type="project" value="UniProtKB-EC"/>
</dbReference>
<evidence type="ECO:0000256" key="1">
    <source>
        <dbReference type="PROSITE-ProRule" id="PRU01330"/>
    </source>
</evidence>
<dbReference type="PROSITE" id="PS51987">
    <property type="entry name" value="GS_CATALYTIC"/>
    <property type="match status" value="1"/>
</dbReference>
<dbReference type="InterPro" id="IPR027303">
    <property type="entry name" value="Gln_synth_gly_rich_site"/>
</dbReference>
<dbReference type="Gene3D" id="1.20.120.1560">
    <property type="match status" value="1"/>
</dbReference>
<evidence type="ECO:0000259" key="4">
    <source>
        <dbReference type="PROSITE" id="PS51987"/>
    </source>
</evidence>
<dbReference type="AlphaFoldDB" id="A0A518EUG3"/>
<keyword evidence="5" id="KW-0436">Ligase</keyword>
<dbReference type="PANTHER" id="PTHR42974">
    <property type="entry name" value="GLUTAMINE SYNTHETASE"/>
    <property type="match status" value="1"/>
</dbReference>
<dbReference type="InterPro" id="IPR040577">
    <property type="entry name" value="Gln-synt_C"/>
</dbReference>
<gene>
    <name evidence="5" type="primary">glnA_1</name>
    <name evidence="5" type="ORF">Poly30_32590</name>
</gene>
<evidence type="ECO:0000313" key="6">
    <source>
        <dbReference type="Proteomes" id="UP000320390"/>
    </source>
</evidence>
<accession>A0A518EUG3</accession>
<organism evidence="5 6">
    <name type="scientific">Saltatorellus ferox</name>
    <dbReference type="NCBI Taxonomy" id="2528018"/>
    <lineage>
        <taxon>Bacteria</taxon>
        <taxon>Pseudomonadati</taxon>
        <taxon>Planctomycetota</taxon>
        <taxon>Planctomycetia</taxon>
        <taxon>Planctomycetia incertae sedis</taxon>
        <taxon>Saltatorellus</taxon>
    </lineage>
</organism>
<dbReference type="Gene3D" id="3.30.590.10">
    <property type="entry name" value="Glutamine synthetase/guanido kinase, catalytic domain"/>
    <property type="match status" value="1"/>
</dbReference>
<dbReference type="Pfam" id="PF00120">
    <property type="entry name" value="Gln-synt_C"/>
    <property type="match status" value="1"/>
</dbReference>
<dbReference type="SMART" id="SM01230">
    <property type="entry name" value="Gln-synt_C"/>
    <property type="match status" value="1"/>
</dbReference>
<keyword evidence="6" id="KW-1185">Reference proteome</keyword>
<evidence type="ECO:0000313" key="5">
    <source>
        <dbReference type="EMBL" id="QDV07729.1"/>
    </source>
</evidence>
<protein>
    <submittedName>
        <fullName evidence="5">Glutamine synthetase</fullName>
        <ecNumber evidence="5">6.3.1.2</ecNumber>
    </submittedName>
</protein>
<dbReference type="InterPro" id="IPR014746">
    <property type="entry name" value="Gln_synth/guanido_kin_cat_dom"/>
</dbReference>
<dbReference type="InterPro" id="IPR052725">
    <property type="entry name" value="GS_Type-3"/>
</dbReference>
<feature type="domain" description="GS beta-grasp" evidence="3">
    <location>
        <begin position="91"/>
        <end position="184"/>
    </location>
</feature>
<dbReference type="SUPFAM" id="SSF55931">
    <property type="entry name" value="Glutamine synthetase/guanido kinase"/>
    <property type="match status" value="1"/>
</dbReference>